<evidence type="ECO:0000313" key="4">
    <source>
        <dbReference type="EMBL" id="GGY04817.1"/>
    </source>
</evidence>
<protein>
    <submittedName>
        <fullName evidence="4">Short-chain dehydrogenase</fullName>
    </submittedName>
</protein>
<keyword evidence="5" id="KW-1185">Reference proteome</keyword>
<organism evidence="4 5">
    <name type="scientific">Streptomyces djakartensis</name>
    <dbReference type="NCBI Taxonomy" id="68193"/>
    <lineage>
        <taxon>Bacteria</taxon>
        <taxon>Bacillati</taxon>
        <taxon>Actinomycetota</taxon>
        <taxon>Actinomycetes</taxon>
        <taxon>Kitasatosporales</taxon>
        <taxon>Streptomycetaceae</taxon>
        <taxon>Streptomyces</taxon>
    </lineage>
</organism>
<reference evidence="5" key="1">
    <citation type="journal article" date="2019" name="Int. J. Syst. Evol. Microbiol.">
        <title>The Global Catalogue of Microorganisms (GCM) 10K type strain sequencing project: providing services to taxonomists for standard genome sequencing and annotation.</title>
        <authorList>
            <consortium name="The Broad Institute Genomics Platform"/>
            <consortium name="The Broad Institute Genome Sequencing Center for Infectious Disease"/>
            <person name="Wu L."/>
            <person name="Ma J."/>
        </authorList>
    </citation>
    <scope>NUCLEOTIDE SEQUENCE [LARGE SCALE GENOMIC DNA]</scope>
    <source>
        <strain evidence="5">JCM 4957</strain>
    </source>
</reference>
<name>A0ABQ2Z7U0_9ACTN</name>
<evidence type="ECO:0000256" key="3">
    <source>
        <dbReference type="SAM" id="MobiDB-lite"/>
    </source>
</evidence>
<dbReference type="PANTHER" id="PTHR44196">
    <property type="entry name" value="DEHYDROGENASE/REDUCTASE SDR FAMILY MEMBER 7B"/>
    <property type="match status" value="1"/>
</dbReference>
<evidence type="ECO:0000256" key="2">
    <source>
        <dbReference type="ARBA" id="ARBA00023002"/>
    </source>
</evidence>
<evidence type="ECO:0000313" key="5">
    <source>
        <dbReference type="Proteomes" id="UP000653308"/>
    </source>
</evidence>
<keyword evidence="2" id="KW-0560">Oxidoreductase</keyword>
<dbReference type="InterPro" id="IPR036291">
    <property type="entry name" value="NAD(P)-bd_dom_sf"/>
</dbReference>
<dbReference type="Proteomes" id="UP000653308">
    <property type="component" value="Unassembled WGS sequence"/>
</dbReference>
<evidence type="ECO:0000256" key="1">
    <source>
        <dbReference type="ARBA" id="ARBA00006484"/>
    </source>
</evidence>
<proteinExistence type="inferred from homology"/>
<dbReference type="EMBL" id="BMWE01000001">
    <property type="protein sequence ID" value="GGY04817.1"/>
    <property type="molecule type" value="Genomic_DNA"/>
</dbReference>
<gene>
    <name evidence="4" type="ORF">GCM10010384_06370</name>
</gene>
<dbReference type="Gene3D" id="3.40.50.720">
    <property type="entry name" value="NAD(P)-binding Rossmann-like Domain"/>
    <property type="match status" value="1"/>
</dbReference>
<dbReference type="InterPro" id="IPR002347">
    <property type="entry name" value="SDR_fam"/>
</dbReference>
<dbReference type="RefSeq" id="WP_190196074.1">
    <property type="nucleotide sequence ID" value="NZ_BMWE01000001.1"/>
</dbReference>
<dbReference type="Pfam" id="PF00106">
    <property type="entry name" value="adh_short"/>
    <property type="match status" value="1"/>
</dbReference>
<feature type="compositionally biased region" description="Basic and acidic residues" evidence="3">
    <location>
        <begin position="9"/>
        <end position="22"/>
    </location>
</feature>
<accession>A0ABQ2Z7U0</accession>
<sequence length="250" mass="26209">MSAAADDIGATRKDARAPHTDDPVVLLTGANRGTGRAVAEELHASGWRVHALSRTPARLPWMHEVICDLRHPEQVGLAVDRVAKAAGGLDAVVTGGVVRALGDVASLPLDDWREAVDVNLTSVLALVQSALPHLRRGGGRIVLMGSHAGSRFFEGGAAYCMTKASLKALAEVLLLEERVHGVCTTLISPGAIANLPGDDSPMKMATSSVAQAVRWALEAPDDTVVGELELRPARIPARPAVSGLDRLQAV</sequence>
<feature type="region of interest" description="Disordered" evidence="3">
    <location>
        <begin position="1"/>
        <end position="24"/>
    </location>
</feature>
<dbReference type="SUPFAM" id="SSF51735">
    <property type="entry name" value="NAD(P)-binding Rossmann-fold domains"/>
    <property type="match status" value="1"/>
</dbReference>
<dbReference type="PANTHER" id="PTHR44196:SF1">
    <property type="entry name" value="DEHYDROGENASE_REDUCTASE SDR FAMILY MEMBER 7B"/>
    <property type="match status" value="1"/>
</dbReference>
<comment type="similarity">
    <text evidence="1">Belongs to the short-chain dehydrogenases/reductases (SDR) family.</text>
</comment>
<dbReference type="PRINTS" id="PR00081">
    <property type="entry name" value="GDHRDH"/>
</dbReference>
<comment type="caution">
    <text evidence="4">The sequence shown here is derived from an EMBL/GenBank/DDBJ whole genome shotgun (WGS) entry which is preliminary data.</text>
</comment>